<evidence type="ECO:0000313" key="2">
    <source>
        <dbReference type="Proteomes" id="UP000824120"/>
    </source>
</evidence>
<keyword evidence="2" id="KW-1185">Reference proteome</keyword>
<reference evidence="1 2" key="1">
    <citation type="submission" date="2020-09" db="EMBL/GenBank/DDBJ databases">
        <title>De no assembly of potato wild relative species, Solanum commersonii.</title>
        <authorList>
            <person name="Cho K."/>
        </authorList>
    </citation>
    <scope>NUCLEOTIDE SEQUENCE [LARGE SCALE GENOMIC DNA]</scope>
    <source>
        <strain evidence="1">LZ3.2</strain>
        <tissue evidence="1">Leaf</tissue>
    </source>
</reference>
<dbReference type="EMBL" id="JACXVP010000011">
    <property type="protein sequence ID" value="KAG5576195.1"/>
    <property type="molecule type" value="Genomic_DNA"/>
</dbReference>
<accession>A0A9J5WJZ3</accession>
<dbReference type="Proteomes" id="UP000824120">
    <property type="component" value="Chromosome 11"/>
</dbReference>
<sequence length="257" mass="30131">MFQFSDFEMTPTLEDIASFMGKGSNIRGADLHNKRLIVPKNIDAKKFLDLLKINQIEKESLKKWWVSLDFLYKRFTLDWCNYVSSHKEREEKIDFPKGILACEEKLSVITSDEIVWNYYWFPAKYVICMSTGISFLVLIGLRCVQPYAPPRVMHQLARVQEIQPNDDMSRFVFDTLTGFSFNRDDILKIWYGSIISEQSEIVVEQDKGKVVPGYLSWFRDLVTFSDTLEGSSRERKDQHIIRQLEKELEKAKSTISR</sequence>
<dbReference type="AlphaFoldDB" id="A0A9J5WJZ3"/>
<organism evidence="1 2">
    <name type="scientific">Solanum commersonii</name>
    <name type="common">Commerson's wild potato</name>
    <name type="synonym">Commerson's nightshade</name>
    <dbReference type="NCBI Taxonomy" id="4109"/>
    <lineage>
        <taxon>Eukaryota</taxon>
        <taxon>Viridiplantae</taxon>
        <taxon>Streptophyta</taxon>
        <taxon>Embryophyta</taxon>
        <taxon>Tracheophyta</taxon>
        <taxon>Spermatophyta</taxon>
        <taxon>Magnoliopsida</taxon>
        <taxon>eudicotyledons</taxon>
        <taxon>Gunneridae</taxon>
        <taxon>Pentapetalae</taxon>
        <taxon>asterids</taxon>
        <taxon>lamiids</taxon>
        <taxon>Solanales</taxon>
        <taxon>Solanaceae</taxon>
        <taxon>Solanoideae</taxon>
        <taxon>Solaneae</taxon>
        <taxon>Solanum</taxon>
    </lineage>
</organism>
<name>A0A9J5WJZ3_SOLCO</name>
<evidence type="ECO:0000313" key="1">
    <source>
        <dbReference type="EMBL" id="KAG5576195.1"/>
    </source>
</evidence>
<comment type="caution">
    <text evidence="1">The sequence shown here is derived from an EMBL/GenBank/DDBJ whole genome shotgun (WGS) entry which is preliminary data.</text>
</comment>
<dbReference type="OrthoDB" id="1748438at2759"/>
<protein>
    <submittedName>
        <fullName evidence="1">Uncharacterized protein</fullName>
    </submittedName>
</protein>
<gene>
    <name evidence="1" type="ORF">H5410_056329</name>
</gene>
<proteinExistence type="predicted"/>